<proteinExistence type="predicted"/>
<evidence type="ECO:0000256" key="4">
    <source>
        <dbReference type="ARBA" id="ARBA00022759"/>
    </source>
</evidence>
<dbReference type="SUPFAM" id="SSF56672">
    <property type="entry name" value="DNA/RNA polymerases"/>
    <property type="match status" value="1"/>
</dbReference>
<dbReference type="InterPro" id="IPR050951">
    <property type="entry name" value="Retrovirus_Pol_polyprotein"/>
</dbReference>
<dbReference type="InterPro" id="IPR043502">
    <property type="entry name" value="DNA/RNA_pol_sf"/>
</dbReference>
<organism evidence="9 10">
    <name type="scientific">Toxocara canis</name>
    <name type="common">Canine roundworm</name>
    <dbReference type="NCBI Taxonomy" id="6265"/>
    <lineage>
        <taxon>Eukaryota</taxon>
        <taxon>Metazoa</taxon>
        <taxon>Ecdysozoa</taxon>
        <taxon>Nematoda</taxon>
        <taxon>Chromadorea</taxon>
        <taxon>Rhabditida</taxon>
        <taxon>Spirurina</taxon>
        <taxon>Ascaridomorpha</taxon>
        <taxon>Ascaridoidea</taxon>
        <taxon>Toxocaridae</taxon>
        <taxon>Toxocara</taxon>
    </lineage>
</organism>
<dbReference type="GO" id="GO:0003964">
    <property type="term" value="F:RNA-directed DNA polymerase activity"/>
    <property type="evidence" value="ECO:0007669"/>
    <property type="project" value="UniProtKB-KW"/>
</dbReference>
<dbReference type="GO" id="GO:0016787">
    <property type="term" value="F:hydrolase activity"/>
    <property type="evidence" value="ECO:0007669"/>
    <property type="project" value="UniProtKB-KW"/>
</dbReference>
<keyword evidence="2" id="KW-0548">Nucleotidyltransferase</keyword>
<dbReference type="PANTHER" id="PTHR37984:SF5">
    <property type="entry name" value="PROTEIN NYNRIN-LIKE"/>
    <property type="match status" value="1"/>
</dbReference>
<evidence type="ECO:0000256" key="2">
    <source>
        <dbReference type="ARBA" id="ARBA00022695"/>
    </source>
</evidence>
<keyword evidence="5" id="KW-0378">Hydrolase</keyword>
<keyword evidence="6" id="KW-0695">RNA-directed DNA polymerase</keyword>
<dbReference type="InterPro" id="IPR041373">
    <property type="entry name" value="RT_RNaseH"/>
</dbReference>
<evidence type="ECO:0000259" key="8">
    <source>
        <dbReference type="Pfam" id="PF17917"/>
    </source>
</evidence>
<evidence type="ECO:0000256" key="1">
    <source>
        <dbReference type="ARBA" id="ARBA00022679"/>
    </source>
</evidence>
<keyword evidence="3" id="KW-0540">Nuclease</keyword>
<dbReference type="STRING" id="6265.A0A0B2VJZ4"/>
<dbReference type="EMBL" id="JPKZ01001136">
    <property type="protein sequence ID" value="KHN83806.1"/>
    <property type="molecule type" value="Genomic_DNA"/>
</dbReference>
<evidence type="ECO:0000313" key="9">
    <source>
        <dbReference type="EMBL" id="KHN83806.1"/>
    </source>
</evidence>
<dbReference type="AlphaFoldDB" id="A0A0B2VJZ4"/>
<comment type="caution">
    <text evidence="9">The sequence shown here is derived from an EMBL/GenBank/DDBJ whole genome shotgun (WGS) entry which is preliminary data.</text>
</comment>
<evidence type="ECO:0000256" key="5">
    <source>
        <dbReference type="ARBA" id="ARBA00022801"/>
    </source>
</evidence>
<feature type="compositionally biased region" description="Polar residues" evidence="7">
    <location>
        <begin position="74"/>
        <end position="91"/>
    </location>
</feature>
<evidence type="ECO:0000256" key="6">
    <source>
        <dbReference type="ARBA" id="ARBA00022918"/>
    </source>
</evidence>
<accession>A0A0B2VJZ4</accession>
<protein>
    <submittedName>
        <fullName evidence="9">Retrovirus-related Pol polyprotein from transposon</fullName>
    </submittedName>
</protein>
<evidence type="ECO:0000256" key="7">
    <source>
        <dbReference type="SAM" id="MobiDB-lite"/>
    </source>
</evidence>
<evidence type="ECO:0000256" key="3">
    <source>
        <dbReference type="ARBA" id="ARBA00022722"/>
    </source>
</evidence>
<dbReference type="Pfam" id="PF17917">
    <property type="entry name" value="RT_RNaseH"/>
    <property type="match status" value="1"/>
</dbReference>
<dbReference type="PANTHER" id="PTHR37984">
    <property type="entry name" value="PROTEIN CBG26694"/>
    <property type="match status" value="1"/>
</dbReference>
<dbReference type="OrthoDB" id="5850908at2759"/>
<feature type="non-terminal residue" evidence="9">
    <location>
        <position position="107"/>
    </location>
</feature>
<evidence type="ECO:0000313" key="10">
    <source>
        <dbReference type="Proteomes" id="UP000031036"/>
    </source>
</evidence>
<dbReference type="Proteomes" id="UP000031036">
    <property type="component" value="Unassembled WGS sequence"/>
</dbReference>
<keyword evidence="1" id="KW-0808">Transferase</keyword>
<gene>
    <name evidence="9" type="primary">POL</name>
    <name evidence="9" type="ORF">Tcan_00896</name>
</gene>
<sequence length="107" mass="11940">MSNGSIKAVAHASRALTPAEQNHSQIEKEGLAVTFAVMKSHKIFFGRHFTLLTDHRRLLGIFGSKKGVPKHYKTSSPLSNPLSYVPMTSRSNTERHQTLDKLILSRV</sequence>
<dbReference type="GO" id="GO:0004519">
    <property type="term" value="F:endonuclease activity"/>
    <property type="evidence" value="ECO:0007669"/>
    <property type="project" value="UniProtKB-KW"/>
</dbReference>
<name>A0A0B2VJZ4_TOXCA</name>
<feature type="region of interest" description="Disordered" evidence="7">
    <location>
        <begin position="1"/>
        <end position="23"/>
    </location>
</feature>
<reference evidence="9 10" key="1">
    <citation type="submission" date="2014-11" db="EMBL/GenBank/DDBJ databases">
        <title>Genetic blueprint of the zoonotic pathogen Toxocara canis.</title>
        <authorList>
            <person name="Zhu X.-Q."/>
            <person name="Korhonen P.K."/>
            <person name="Cai H."/>
            <person name="Young N.D."/>
            <person name="Nejsum P."/>
            <person name="von Samson-Himmelstjerna G."/>
            <person name="Boag P.R."/>
            <person name="Tan P."/>
            <person name="Li Q."/>
            <person name="Min J."/>
            <person name="Yang Y."/>
            <person name="Wang X."/>
            <person name="Fang X."/>
            <person name="Hall R.S."/>
            <person name="Hofmann A."/>
            <person name="Sternberg P.W."/>
            <person name="Jex A.R."/>
            <person name="Gasser R.B."/>
        </authorList>
    </citation>
    <scope>NUCLEOTIDE SEQUENCE [LARGE SCALE GENOMIC DNA]</scope>
    <source>
        <strain evidence="9">PN_DK_2014</strain>
    </source>
</reference>
<keyword evidence="10" id="KW-1185">Reference proteome</keyword>
<feature type="domain" description="Reverse transcriptase RNase H-like" evidence="8">
    <location>
        <begin position="3"/>
        <end position="73"/>
    </location>
</feature>
<keyword evidence="4" id="KW-0255">Endonuclease</keyword>
<feature type="region of interest" description="Disordered" evidence="7">
    <location>
        <begin position="68"/>
        <end position="96"/>
    </location>
</feature>